<protein>
    <recommendedName>
        <fullName evidence="5">DUF4292 domain-containing protein</fullName>
    </recommendedName>
</protein>
<feature type="compositionally biased region" description="Acidic residues" evidence="1">
    <location>
        <begin position="272"/>
        <end position="283"/>
    </location>
</feature>
<dbReference type="Proteomes" id="UP000199400">
    <property type="component" value="Unassembled WGS sequence"/>
</dbReference>
<organism evidence="3 4">
    <name type="scientific">Nannocystis exedens</name>
    <dbReference type="NCBI Taxonomy" id="54"/>
    <lineage>
        <taxon>Bacteria</taxon>
        <taxon>Pseudomonadati</taxon>
        <taxon>Myxococcota</taxon>
        <taxon>Polyangia</taxon>
        <taxon>Nannocystales</taxon>
        <taxon>Nannocystaceae</taxon>
        <taxon>Nannocystis</taxon>
    </lineage>
</organism>
<name>A0A1I1WZ43_9BACT</name>
<dbReference type="PROSITE" id="PS51257">
    <property type="entry name" value="PROKAR_LIPOPROTEIN"/>
    <property type="match status" value="1"/>
</dbReference>
<dbReference type="AlphaFoldDB" id="A0A1I1WZ43"/>
<keyword evidence="2" id="KW-0732">Signal</keyword>
<reference evidence="4" key="1">
    <citation type="submission" date="2016-10" db="EMBL/GenBank/DDBJ databases">
        <authorList>
            <person name="Varghese N."/>
            <person name="Submissions S."/>
        </authorList>
    </citation>
    <scope>NUCLEOTIDE SEQUENCE [LARGE SCALE GENOMIC DNA]</scope>
    <source>
        <strain evidence="4">ATCC 25963</strain>
    </source>
</reference>
<evidence type="ECO:0000256" key="1">
    <source>
        <dbReference type="SAM" id="MobiDB-lite"/>
    </source>
</evidence>
<proteinExistence type="predicted"/>
<dbReference type="EMBL" id="FOMX01000007">
    <property type="protein sequence ID" value="SFE00251.1"/>
    <property type="molecule type" value="Genomic_DNA"/>
</dbReference>
<evidence type="ECO:0000256" key="2">
    <source>
        <dbReference type="SAM" id="SignalP"/>
    </source>
</evidence>
<feature type="chain" id="PRO_5011498336" description="DUF4292 domain-containing protein" evidence="2">
    <location>
        <begin position="30"/>
        <end position="340"/>
    </location>
</feature>
<accession>A0A1I1WZ43</accession>
<gene>
    <name evidence="3" type="ORF">SAMN02745121_02619</name>
</gene>
<sequence>MSRRDGLRFRGVRSRLLAPVFAALLAAAAAGCRPPEVLPPYATGEAPKPDVLLGAAAPKVSALQVPVAKIRLGRAPSGNLMFLAQKPGRFSGQIQIAGHEFVSLAFNERGYTLRNVAADNLPAGFFAGPPADCAIQRLLGVPFAARELVSLVLGGAPVLAPPYEVVAQSWDPRHGHEVLRLRAPGYEQELRFAFVDGTWWPAGGTLWQRRADGELARLWSLLHEELHPVDGTVLPRRTRLAGPSTRRQDLVIITYGAQTVDPDLGGSSAAAGDDDAGWEDEDTASPPSAGEGDGGDGDASPQPVPGDTSAAPPPAPAETAIPPQFTLDGAGLAPRGELCR</sequence>
<keyword evidence="4" id="KW-1185">Reference proteome</keyword>
<feature type="signal peptide" evidence="2">
    <location>
        <begin position="1"/>
        <end position="29"/>
    </location>
</feature>
<evidence type="ECO:0008006" key="5">
    <source>
        <dbReference type="Google" id="ProtNLM"/>
    </source>
</evidence>
<feature type="region of interest" description="Disordered" evidence="1">
    <location>
        <begin position="261"/>
        <end position="340"/>
    </location>
</feature>
<evidence type="ECO:0000313" key="3">
    <source>
        <dbReference type="EMBL" id="SFE00251.1"/>
    </source>
</evidence>
<evidence type="ECO:0000313" key="4">
    <source>
        <dbReference type="Proteomes" id="UP000199400"/>
    </source>
</evidence>